<keyword evidence="8" id="KW-1133">Transmembrane helix</keyword>
<dbReference type="GO" id="GO:0005634">
    <property type="term" value="C:nucleus"/>
    <property type="evidence" value="ECO:0007669"/>
    <property type="project" value="TreeGrafter"/>
</dbReference>
<feature type="domain" description="LITAF" evidence="9">
    <location>
        <begin position="70"/>
        <end position="151"/>
    </location>
</feature>
<dbReference type="Pfam" id="PF10601">
    <property type="entry name" value="zf-LITAF-like"/>
    <property type="match status" value="1"/>
</dbReference>
<name>A0A671THQ4_SPAAU</name>
<dbReference type="GO" id="GO:0098560">
    <property type="term" value="C:cytoplasmic side of late endosome membrane"/>
    <property type="evidence" value="ECO:0007669"/>
    <property type="project" value="TreeGrafter"/>
</dbReference>
<dbReference type="PANTHER" id="PTHR23292:SF45">
    <property type="entry name" value="LIPOPOLYSACCHARIDE-INDUCED TUMOR NECROSIS FACTOR-ALPHA FACTOR HOMOLOG"/>
    <property type="match status" value="1"/>
</dbReference>
<evidence type="ECO:0000313" key="11">
    <source>
        <dbReference type="Proteomes" id="UP000472265"/>
    </source>
</evidence>
<keyword evidence="7 8" id="KW-0472">Membrane</keyword>
<organism evidence="10 11">
    <name type="scientific">Sparus aurata</name>
    <name type="common">Gilthead sea bream</name>
    <dbReference type="NCBI Taxonomy" id="8175"/>
    <lineage>
        <taxon>Eukaryota</taxon>
        <taxon>Metazoa</taxon>
        <taxon>Chordata</taxon>
        <taxon>Craniata</taxon>
        <taxon>Vertebrata</taxon>
        <taxon>Euteleostomi</taxon>
        <taxon>Actinopterygii</taxon>
        <taxon>Neopterygii</taxon>
        <taxon>Teleostei</taxon>
        <taxon>Neoteleostei</taxon>
        <taxon>Acanthomorphata</taxon>
        <taxon>Eupercaria</taxon>
        <taxon>Spariformes</taxon>
        <taxon>Sparidae</taxon>
        <taxon>Sparus</taxon>
    </lineage>
</organism>
<dbReference type="GeneID" id="115597512"/>
<reference evidence="10" key="1">
    <citation type="submission" date="2021-04" db="EMBL/GenBank/DDBJ databases">
        <authorList>
            <consortium name="Wellcome Sanger Institute Data Sharing"/>
        </authorList>
    </citation>
    <scope>NUCLEOTIDE SEQUENCE [LARGE SCALE GENOMIC DNA]</scope>
</reference>
<dbReference type="InParanoid" id="A0A671THQ4"/>
<dbReference type="OrthoDB" id="4713066at2759"/>
<gene>
    <name evidence="10" type="primary">LOC115597512</name>
</gene>
<evidence type="ECO:0000256" key="7">
    <source>
        <dbReference type="ARBA" id="ARBA00023136"/>
    </source>
</evidence>
<accession>A0A671THQ4</accession>
<evidence type="ECO:0000256" key="4">
    <source>
        <dbReference type="ARBA" id="ARBA00005975"/>
    </source>
</evidence>
<dbReference type="OMA" id="TFVRCPT"/>
<dbReference type="GeneTree" id="ENSGT00940000155366"/>
<evidence type="ECO:0000256" key="1">
    <source>
        <dbReference type="ARBA" id="ARBA00004125"/>
    </source>
</evidence>
<evidence type="ECO:0000256" key="8">
    <source>
        <dbReference type="SAM" id="Phobius"/>
    </source>
</evidence>
<keyword evidence="5" id="KW-0479">Metal-binding</keyword>
<keyword evidence="11" id="KW-1185">Reference proteome</keyword>
<evidence type="ECO:0000256" key="2">
    <source>
        <dbReference type="ARBA" id="ARBA00004414"/>
    </source>
</evidence>
<evidence type="ECO:0000259" key="9">
    <source>
        <dbReference type="PROSITE" id="PS51837"/>
    </source>
</evidence>
<dbReference type="Ensembl" id="ENSSAUT00010000839.1">
    <property type="protein sequence ID" value="ENSSAUP00010000795.1"/>
    <property type="gene ID" value="ENSSAUG00010000435.1"/>
</dbReference>
<evidence type="ECO:0000256" key="5">
    <source>
        <dbReference type="ARBA" id="ARBA00022723"/>
    </source>
</evidence>
<protein>
    <submittedName>
        <fullName evidence="10">Si:ch211-202h22.7</fullName>
    </submittedName>
</protein>
<evidence type="ECO:0000256" key="3">
    <source>
        <dbReference type="ARBA" id="ARBA00004630"/>
    </source>
</evidence>
<dbReference type="AlphaFoldDB" id="A0A671THQ4"/>
<dbReference type="InterPro" id="IPR006629">
    <property type="entry name" value="LITAF"/>
</dbReference>
<keyword evidence="8" id="KW-0812">Transmembrane</keyword>
<dbReference type="InterPro" id="IPR037519">
    <property type="entry name" value="LITAF_fam"/>
</dbReference>
<proteinExistence type="inferred from homology"/>
<dbReference type="GO" id="GO:0008270">
    <property type="term" value="F:zinc ion binding"/>
    <property type="evidence" value="ECO:0007669"/>
    <property type="project" value="TreeGrafter"/>
</dbReference>
<comment type="subcellular location">
    <subcellularLocation>
        <location evidence="1">Endosome membrane</location>
        <topology evidence="1">Peripheral membrane protein</topology>
        <orientation evidence="1">Cytoplasmic side</orientation>
    </subcellularLocation>
    <subcellularLocation>
        <location evidence="2">Late endosome membrane</location>
    </subcellularLocation>
    <subcellularLocation>
        <location evidence="3">Lysosome membrane</location>
        <topology evidence="3">Peripheral membrane protein</topology>
        <orientation evidence="3">Cytoplasmic side</orientation>
    </subcellularLocation>
</comment>
<feature type="transmembrane region" description="Helical" evidence="8">
    <location>
        <begin position="105"/>
        <end position="127"/>
    </location>
</feature>
<comment type="similarity">
    <text evidence="4">Belongs to the CDIP1/LITAF family.</text>
</comment>
<dbReference type="PROSITE" id="PS51837">
    <property type="entry name" value="LITAF"/>
    <property type="match status" value="1"/>
</dbReference>
<dbReference type="FunCoup" id="A0A671THQ4">
    <property type="interactions" value="63"/>
</dbReference>
<evidence type="ECO:0000256" key="6">
    <source>
        <dbReference type="ARBA" id="ARBA00022833"/>
    </source>
</evidence>
<evidence type="ECO:0000313" key="10">
    <source>
        <dbReference type="Ensembl" id="ENSSAUP00010000795.1"/>
    </source>
</evidence>
<dbReference type="PANTHER" id="PTHR23292">
    <property type="entry name" value="LIPOPOLYSACCHARIDE-INDUCED TUMOR NECROSIS FACTOR-ALPHA FACTOR"/>
    <property type="match status" value="1"/>
</dbReference>
<dbReference type="SMART" id="SM00714">
    <property type="entry name" value="LITAF"/>
    <property type="match status" value="1"/>
</dbReference>
<dbReference type="GO" id="GO:0098574">
    <property type="term" value="C:cytoplasmic side of lysosomal membrane"/>
    <property type="evidence" value="ECO:0007669"/>
    <property type="project" value="TreeGrafter"/>
</dbReference>
<reference evidence="10" key="3">
    <citation type="submission" date="2025-09" db="UniProtKB">
        <authorList>
            <consortium name="Ensembl"/>
        </authorList>
    </citation>
    <scope>IDENTIFICATION</scope>
</reference>
<keyword evidence="6" id="KW-0862">Zinc</keyword>
<dbReference type="RefSeq" id="XP_030299398.1">
    <property type="nucleotide sequence ID" value="XM_030443538.1"/>
</dbReference>
<reference evidence="10" key="2">
    <citation type="submission" date="2025-08" db="UniProtKB">
        <authorList>
            <consortium name="Ensembl"/>
        </authorList>
    </citation>
    <scope>IDENTIFICATION</scope>
</reference>
<dbReference type="Proteomes" id="UP000472265">
    <property type="component" value="Chromosome 1"/>
</dbReference>
<sequence length="152" mass="16667">MSEGEAVSGSHLYQADTMEKVQGPPPPGIAAPPYPGPPMGVYQAQPYIQSAQQPAYQYSAQQPQVIQTVNQVVMVQPLPRDVPGQMMCPSCQNTIITKTEYKNGLLTWVICGSLGILLIWPCCLIPFCVDSCKDVEHSCPVCNNVLHLHKRM</sequence>